<keyword evidence="4" id="KW-0140">cGMP</keyword>
<evidence type="ECO:0000256" key="3">
    <source>
        <dbReference type="ARBA" id="ARBA00022527"/>
    </source>
</evidence>
<dbReference type="InterPro" id="IPR018488">
    <property type="entry name" value="cNMP-bd_CS"/>
</dbReference>
<evidence type="ECO:0000256" key="2">
    <source>
        <dbReference type="ARBA" id="ARBA00012428"/>
    </source>
</evidence>
<comment type="catalytic activity">
    <reaction evidence="10">
        <text>L-threonyl-[protein] + ATP = O-phospho-L-threonyl-[protein] + ADP + H(+)</text>
        <dbReference type="Rhea" id="RHEA:46608"/>
        <dbReference type="Rhea" id="RHEA-COMP:11060"/>
        <dbReference type="Rhea" id="RHEA-COMP:11605"/>
        <dbReference type="ChEBI" id="CHEBI:15378"/>
        <dbReference type="ChEBI" id="CHEBI:30013"/>
        <dbReference type="ChEBI" id="CHEBI:30616"/>
        <dbReference type="ChEBI" id="CHEBI:61977"/>
        <dbReference type="ChEBI" id="CHEBI:456216"/>
        <dbReference type="EC" id="2.7.11.12"/>
    </reaction>
</comment>
<feature type="domain" description="AGC-kinase C-terminal" evidence="17">
    <location>
        <begin position="561"/>
        <end position="611"/>
    </location>
</feature>
<gene>
    <name evidence="18" type="ORF">CDAUBV1_LOCUS10704</name>
</gene>
<dbReference type="PROSITE" id="PS00888">
    <property type="entry name" value="CNMP_BINDING_1"/>
    <property type="match status" value="2"/>
</dbReference>
<dbReference type="InterPro" id="IPR017441">
    <property type="entry name" value="Protein_kinase_ATP_BS"/>
</dbReference>
<dbReference type="SMART" id="SM00220">
    <property type="entry name" value="S_TKc"/>
    <property type="match status" value="1"/>
</dbReference>
<keyword evidence="7" id="KW-0418">Kinase</keyword>
<evidence type="ECO:0000259" key="17">
    <source>
        <dbReference type="PROSITE" id="PS51285"/>
    </source>
</evidence>
<comment type="catalytic activity">
    <reaction evidence="11">
        <text>L-seryl-[protein] + ATP = O-phospho-L-seryl-[protein] + ADP + H(+)</text>
        <dbReference type="Rhea" id="RHEA:17989"/>
        <dbReference type="Rhea" id="RHEA-COMP:9863"/>
        <dbReference type="Rhea" id="RHEA-COMP:11604"/>
        <dbReference type="ChEBI" id="CHEBI:15378"/>
        <dbReference type="ChEBI" id="CHEBI:29999"/>
        <dbReference type="ChEBI" id="CHEBI:30616"/>
        <dbReference type="ChEBI" id="CHEBI:83421"/>
        <dbReference type="ChEBI" id="CHEBI:456216"/>
        <dbReference type="EC" id="2.7.11.12"/>
    </reaction>
</comment>
<dbReference type="Gene3D" id="2.60.120.10">
    <property type="entry name" value="Jelly Rolls"/>
    <property type="match status" value="2"/>
</dbReference>
<accession>A0AAV2TNJ2</accession>
<evidence type="ECO:0000259" key="16">
    <source>
        <dbReference type="PROSITE" id="PS50042"/>
    </source>
</evidence>
<dbReference type="PROSITE" id="PS51285">
    <property type="entry name" value="AGC_KINASE_CTER"/>
    <property type="match status" value="1"/>
</dbReference>
<feature type="binding site" evidence="13 14">
    <location>
        <position position="331"/>
    </location>
    <ligand>
        <name>ATP</name>
        <dbReference type="ChEBI" id="CHEBI:30616"/>
    </ligand>
</feature>
<dbReference type="SUPFAM" id="SSF56112">
    <property type="entry name" value="Protein kinase-like (PK-like)"/>
    <property type="match status" value="1"/>
</dbReference>
<dbReference type="Proteomes" id="UP001497525">
    <property type="component" value="Unassembled WGS sequence"/>
</dbReference>
<organism evidence="18 19">
    <name type="scientific">Calicophoron daubneyi</name>
    <name type="common">Rumen fluke</name>
    <name type="synonym">Paramphistomum daubneyi</name>
    <dbReference type="NCBI Taxonomy" id="300641"/>
    <lineage>
        <taxon>Eukaryota</taxon>
        <taxon>Metazoa</taxon>
        <taxon>Spiralia</taxon>
        <taxon>Lophotrochozoa</taxon>
        <taxon>Platyhelminthes</taxon>
        <taxon>Trematoda</taxon>
        <taxon>Digenea</taxon>
        <taxon>Plagiorchiida</taxon>
        <taxon>Pronocephalata</taxon>
        <taxon>Paramphistomoidea</taxon>
        <taxon>Paramphistomidae</taxon>
        <taxon>Calicophoron</taxon>
    </lineage>
</organism>
<name>A0AAV2TNJ2_CALDB</name>
<keyword evidence="9" id="KW-0142">cGMP-binding</keyword>
<dbReference type="Pfam" id="PF00069">
    <property type="entry name" value="Pkinase"/>
    <property type="match status" value="1"/>
</dbReference>
<protein>
    <recommendedName>
        <fullName evidence="2">cGMP-dependent protein kinase</fullName>
        <ecNumber evidence="2">2.7.11.12</ecNumber>
    </recommendedName>
</protein>
<dbReference type="InterPro" id="IPR018490">
    <property type="entry name" value="cNMP-bd_dom_sf"/>
</dbReference>
<evidence type="ECO:0000256" key="7">
    <source>
        <dbReference type="ARBA" id="ARBA00022777"/>
    </source>
</evidence>
<dbReference type="InterPro" id="IPR002374">
    <property type="entry name" value="cGMP_dep_kinase"/>
</dbReference>
<proteinExistence type="inferred from homology"/>
<dbReference type="FunFam" id="2.60.120.10:FF:000072">
    <property type="entry name" value="cGMP-dependent protein kinase"/>
    <property type="match status" value="1"/>
</dbReference>
<dbReference type="Gene3D" id="3.30.200.20">
    <property type="entry name" value="Phosphorylase Kinase, domain 1"/>
    <property type="match status" value="1"/>
</dbReference>
<dbReference type="PANTHER" id="PTHR24353:SF111">
    <property type="match status" value="1"/>
</dbReference>
<comment type="caution">
    <text evidence="18">The sequence shown here is derived from an EMBL/GenBank/DDBJ whole genome shotgun (WGS) entry which is preliminary data.</text>
</comment>
<dbReference type="SUPFAM" id="SSF51206">
    <property type="entry name" value="cAMP-binding domain-like"/>
    <property type="match status" value="2"/>
</dbReference>
<dbReference type="GO" id="GO:0030553">
    <property type="term" value="F:cGMP binding"/>
    <property type="evidence" value="ECO:0007669"/>
    <property type="project" value="UniProtKB-KW"/>
</dbReference>
<evidence type="ECO:0000256" key="12">
    <source>
        <dbReference type="PIRSR" id="PIRSR000559-1"/>
    </source>
</evidence>
<dbReference type="CDD" id="cd05572">
    <property type="entry name" value="STKc_cGK"/>
    <property type="match status" value="1"/>
</dbReference>
<feature type="domain" description="Cyclic nucleotide-binding" evidence="16">
    <location>
        <begin position="163"/>
        <end position="269"/>
    </location>
</feature>
<evidence type="ECO:0000313" key="18">
    <source>
        <dbReference type="EMBL" id="CAL5136573.1"/>
    </source>
</evidence>
<dbReference type="CDD" id="cd00038">
    <property type="entry name" value="CAP_ED"/>
    <property type="match status" value="2"/>
</dbReference>
<comment type="similarity">
    <text evidence="1">Belongs to the protein kinase superfamily. AGC Ser/Thr protein kinase family. cGMP subfamily.</text>
</comment>
<evidence type="ECO:0000256" key="5">
    <source>
        <dbReference type="ARBA" id="ARBA00022679"/>
    </source>
</evidence>
<dbReference type="PROSITE" id="PS00107">
    <property type="entry name" value="PROTEIN_KINASE_ATP"/>
    <property type="match status" value="1"/>
</dbReference>
<evidence type="ECO:0000256" key="4">
    <source>
        <dbReference type="ARBA" id="ARBA00022535"/>
    </source>
</evidence>
<dbReference type="SMART" id="SM00100">
    <property type="entry name" value="cNMP"/>
    <property type="match status" value="2"/>
</dbReference>
<evidence type="ECO:0000256" key="11">
    <source>
        <dbReference type="ARBA" id="ARBA00047462"/>
    </source>
</evidence>
<dbReference type="InterPro" id="IPR014710">
    <property type="entry name" value="RmlC-like_jellyroll"/>
</dbReference>
<keyword evidence="6 13" id="KW-0547">Nucleotide-binding</keyword>
<dbReference type="InterPro" id="IPR008271">
    <property type="entry name" value="Ser/Thr_kinase_AS"/>
</dbReference>
<dbReference type="GO" id="GO:0004692">
    <property type="term" value="F:cGMP-dependent protein kinase activity"/>
    <property type="evidence" value="ECO:0007669"/>
    <property type="project" value="UniProtKB-EC"/>
</dbReference>
<dbReference type="PROSITE" id="PS50042">
    <property type="entry name" value="CNMP_BINDING_3"/>
    <property type="match status" value="2"/>
</dbReference>
<sequence>MKKRSYEWYKWWINQTHATSLFTSDSLSICRTKNLITQASLDNDFMKHLDSWQISEIVESMCPLRCARLSWIVQEGEAGSVVYVLEDGLVEVLKAGEILREMGPVIVFGELAILYNCTRTASVKAITDCKLWAIDRHCFQSIMMNTGIRRQKDYVQFLKSVPTFSELSLEILNKVADVLGACHYDPGDYVIREGARGNTFFIIAKGKVKVTKNRGQDGEEQFIRCMERGDWFGEKALTDEGVRTVNIIAAEPDGVDCLVLDRDSYNLLIKDLVSFERTYPDGVPKVEQRISQFADVQMNDLILIGTIGVGGFGRVQLVHLKSEKSRSFALKKLKKSYVVETRQQEHVLNEKEIMMDAENDFIVRLYRTFKDRRYLYFLMEPCLGGELWTVLRNNGDFDDGTTRFYTACVVEAISYLHRKGIIYRDLKPENILLDDHGYCKMADFGFAKKIGYGNKTWTFCGTPEYVAPEIILNKGHDYAVDLWSIGIFMFELLTGTPPFTASDPMRTYSIILKGINAIEFPKKITRNAQSLIKMLCKENASERLGTRKGGITELQKHVWFEGFNWSGLLSRTLTAPIVPKVSSAIDISNFDRYNEDDEIPPEDLTNWDKDF</sequence>
<dbReference type="GO" id="GO:0005524">
    <property type="term" value="F:ATP binding"/>
    <property type="evidence" value="ECO:0007669"/>
    <property type="project" value="UniProtKB-UniRule"/>
</dbReference>
<dbReference type="PRINTS" id="PR00104">
    <property type="entry name" value="CGMPKINASE"/>
</dbReference>
<dbReference type="PROSITE" id="PS00108">
    <property type="entry name" value="PROTEIN_KINASE_ST"/>
    <property type="match status" value="1"/>
</dbReference>
<dbReference type="FunFam" id="1.10.510.10:FF:000210">
    <property type="entry name" value="Non-specific serine/threonine protein kinase"/>
    <property type="match status" value="1"/>
</dbReference>
<dbReference type="InterPro" id="IPR000961">
    <property type="entry name" value="AGC-kinase_C"/>
</dbReference>
<dbReference type="EC" id="2.7.11.12" evidence="2"/>
<dbReference type="SMART" id="SM00133">
    <property type="entry name" value="S_TK_X"/>
    <property type="match status" value="1"/>
</dbReference>
<dbReference type="AlphaFoldDB" id="A0AAV2TNJ2"/>
<evidence type="ECO:0000256" key="10">
    <source>
        <dbReference type="ARBA" id="ARBA00047298"/>
    </source>
</evidence>
<dbReference type="InterPro" id="IPR011009">
    <property type="entry name" value="Kinase-like_dom_sf"/>
</dbReference>
<dbReference type="PIRSF" id="PIRSF000559">
    <property type="entry name" value="cGMP-dep_kinase"/>
    <property type="match status" value="1"/>
</dbReference>
<evidence type="ECO:0000256" key="13">
    <source>
        <dbReference type="PIRSR" id="PIRSR000559-2"/>
    </source>
</evidence>
<dbReference type="Pfam" id="PF00027">
    <property type="entry name" value="cNMP_binding"/>
    <property type="match status" value="2"/>
</dbReference>
<evidence type="ECO:0000256" key="14">
    <source>
        <dbReference type="PROSITE-ProRule" id="PRU10141"/>
    </source>
</evidence>
<dbReference type="InterPro" id="IPR000595">
    <property type="entry name" value="cNMP-bd_dom"/>
</dbReference>
<evidence type="ECO:0000313" key="19">
    <source>
        <dbReference type="Proteomes" id="UP001497525"/>
    </source>
</evidence>
<keyword evidence="5" id="KW-0808">Transferase</keyword>
<evidence type="ECO:0000256" key="6">
    <source>
        <dbReference type="ARBA" id="ARBA00022741"/>
    </source>
</evidence>
<dbReference type="PROSITE" id="PS50011">
    <property type="entry name" value="PROTEIN_KINASE_DOM"/>
    <property type="match status" value="1"/>
</dbReference>
<dbReference type="EMBL" id="CAXLJL010000334">
    <property type="protein sequence ID" value="CAL5136573.1"/>
    <property type="molecule type" value="Genomic_DNA"/>
</dbReference>
<reference evidence="18" key="1">
    <citation type="submission" date="2024-06" db="EMBL/GenBank/DDBJ databases">
        <authorList>
            <person name="Liu X."/>
            <person name="Lenzi L."/>
            <person name="Haldenby T S."/>
            <person name="Uol C."/>
        </authorList>
    </citation>
    <scope>NUCLEOTIDE SEQUENCE</scope>
</reference>
<dbReference type="InterPro" id="IPR035014">
    <property type="entry name" value="STKc_cGK"/>
</dbReference>
<evidence type="ECO:0000256" key="9">
    <source>
        <dbReference type="ARBA" id="ARBA00022992"/>
    </source>
</evidence>
<keyword evidence="8 13" id="KW-0067">ATP-binding</keyword>
<evidence type="ECO:0000256" key="1">
    <source>
        <dbReference type="ARBA" id="ARBA00006352"/>
    </source>
</evidence>
<feature type="domain" description="Protein kinase" evidence="15">
    <location>
        <begin position="301"/>
        <end position="560"/>
    </location>
</feature>
<keyword evidence="3" id="KW-0723">Serine/threonine-protein kinase</keyword>
<dbReference type="PROSITE" id="PS00889">
    <property type="entry name" value="CNMP_BINDING_2"/>
    <property type="match status" value="1"/>
</dbReference>
<evidence type="ECO:0000259" key="15">
    <source>
        <dbReference type="PROSITE" id="PS50011"/>
    </source>
</evidence>
<dbReference type="Gene3D" id="1.10.510.10">
    <property type="entry name" value="Transferase(Phosphotransferase) domain 1"/>
    <property type="match status" value="1"/>
</dbReference>
<evidence type="ECO:0000256" key="8">
    <source>
        <dbReference type="ARBA" id="ARBA00022840"/>
    </source>
</evidence>
<dbReference type="InterPro" id="IPR000719">
    <property type="entry name" value="Prot_kinase_dom"/>
</dbReference>
<feature type="domain" description="Cyclic nucleotide-binding" evidence="16">
    <location>
        <begin position="45"/>
        <end position="160"/>
    </location>
</feature>
<dbReference type="PANTHER" id="PTHR24353">
    <property type="entry name" value="CYCLIC NUCLEOTIDE-DEPENDENT PROTEIN KINASE"/>
    <property type="match status" value="1"/>
</dbReference>
<feature type="active site" description="Proton acceptor" evidence="12">
    <location>
        <position position="425"/>
    </location>
</feature>